<dbReference type="GO" id="GO:0016405">
    <property type="term" value="F:CoA-ligase activity"/>
    <property type="evidence" value="ECO:0007669"/>
    <property type="project" value="TreeGrafter"/>
</dbReference>
<evidence type="ECO:0000313" key="3">
    <source>
        <dbReference type="EMBL" id="OJD38586.1"/>
    </source>
</evidence>
<feature type="domain" description="H-type lectin" evidence="2">
    <location>
        <begin position="1207"/>
        <end position="1270"/>
    </location>
</feature>
<dbReference type="InterPro" id="IPR037221">
    <property type="entry name" value="H-type_lectin_dom_sf"/>
</dbReference>
<dbReference type="GO" id="GO:0007155">
    <property type="term" value="P:cell adhesion"/>
    <property type="evidence" value="ECO:0007669"/>
    <property type="project" value="InterPro"/>
</dbReference>
<protein>
    <submittedName>
        <fullName evidence="3">Phenylacetyl-ligase</fullName>
    </submittedName>
</protein>
<feature type="domain" description="AMP-dependent synthetase/ligase" evidence="1">
    <location>
        <begin position="1"/>
        <end position="151"/>
    </location>
</feature>
<dbReference type="Proteomes" id="UP000183809">
    <property type="component" value="Unassembled WGS sequence"/>
</dbReference>
<dbReference type="GeneID" id="31015946"/>
<dbReference type="RefSeq" id="XP_020134197.1">
    <property type="nucleotide sequence ID" value="XM_020275685.1"/>
</dbReference>
<proteinExistence type="predicted"/>
<reference evidence="3 4" key="1">
    <citation type="submission" date="2016-10" db="EMBL/GenBank/DDBJ databases">
        <title>Proteomics and genomics reveal pathogen-plant mechanisms compatible with a hemibiotrophic lifestyle of Diplodia corticola.</title>
        <authorList>
            <person name="Fernandes I."/>
            <person name="De Jonge R."/>
            <person name="Van De Peer Y."/>
            <person name="Devreese B."/>
            <person name="Alves A."/>
            <person name="Esteves A.C."/>
        </authorList>
    </citation>
    <scope>NUCLEOTIDE SEQUENCE [LARGE SCALE GENOMIC DNA]</scope>
    <source>
        <strain evidence="3 4">CBS 112549</strain>
    </source>
</reference>
<dbReference type="InterPro" id="IPR000873">
    <property type="entry name" value="AMP-dep_synth/lig_dom"/>
</dbReference>
<dbReference type="Pfam" id="PF09458">
    <property type="entry name" value="H_lectin"/>
    <property type="match status" value="3"/>
</dbReference>
<dbReference type="SUPFAM" id="SSF56801">
    <property type="entry name" value="Acetyl-CoA synthetase-like"/>
    <property type="match status" value="1"/>
</dbReference>
<dbReference type="Gene3D" id="3.40.50.980">
    <property type="match status" value="1"/>
</dbReference>
<dbReference type="Gene3D" id="2.60.40.2080">
    <property type="match status" value="3"/>
</dbReference>
<dbReference type="GO" id="GO:0030246">
    <property type="term" value="F:carbohydrate binding"/>
    <property type="evidence" value="ECO:0007669"/>
    <property type="project" value="InterPro"/>
</dbReference>
<feature type="domain" description="H-type lectin" evidence="2">
    <location>
        <begin position="1033"/>
        <end position="1092"/>
    </location>
</feature>
<gene>
    <name evidence="3" type="ORF">BKCO1_4000252</name>
</gene>
<dbReference type="PANTHER" id="PTHR24096:SF422">
    <property type="entry name" value="BCDNA.GH02901"/>
    <property type="match status" value="1"/>
</dbReference>
<dbReference type="OrthoDB" id="3231004at2759"/>
<dbReference type="Pfam" id="PF00501">
    <property type="entry name" value="AMP-binding"/>
    <property type="match status" value="1"/>
</dbReference>
<organism evidence="3 4">
    <name type="scientific">Diplodia corticola</name>
    <dbReference type="NCBI Taxonomy" id="236234"/>
    <lineage>
        <taxon>Eukaryota</taxon>
        <taxon>Fungi</taxon>
        <taxon>Dikarya</taxon>
        <taxon>Ascomycota</taxon>
        <taxon>Pezizomycotina</taxon>
        <taxon>Dothideomycetes</taxon>
        <taxon>Dothideomycetes incertae sedis</taxon>
        <taxon>Botryosphaeriales</taxon>
        <taxon>Botryosphaeriaceae</taxon>
        <taxon>Diplodia</taxon>
    </lineage>
</organism>
<dbReference type="STRING" id="236234.A0A1J9RES6"/>
<evidence type="ECO:0000259" key="2">
    <source>
        <dbReference type="Pfam" id="PF09458"/>
    </source>
</evidence>
<sequence length="1274" mass="140462">MLSHENVILSILQRAMFESTYRGAGPEMCLGVLPQSHAFALIITSRMSVYTGDGVVALQRFDLHETLQVIQRFRLGRLWMVPPMVVSMTKASAVVKQYDLSSFQVAGIGASPLSREIIKAFTGLMPGCILINQGYSLTEACAIVAFTSVDDDRGELPAQRARGSFPVRHAGLLQQQRGNKELDTMPLLQTSAGRAAMSELQPLEEIRRKEESEEEGYHQGKEITLQRPAAPRRLAILDFLPSQVKAWFSNRASIGGAQELGASAAQQQGANNNAAQQAFELPAVPFARIPLLSRKTSVPNMTRVFNSVRPRLNRLHFRNQKITFTMASRTAPYNDAMQLGQGFNSFTQEILAEDAVFIERLRADVSSASHHFDLAWENAQVDGSTSASEESGVTIATPTSTQWNRLQTNPSIATDEVGPRPVTVRDRKAPIKAFVSRFVDSLSEVVSEMKISSAVPILNAGQHSSDLGLPFDVRPFLEADLNYYLGIRVATREDRPASAFSIPQALLGVPNFHEKFGDCFISGFVEGGQLSALVSVQVPNKKKRAEVIASLDTILGLRQGKVQPATGSAESVLTDHSKITVTLHTVGGGTNIVLDDTQPILLLKSLLDVVTKFPTLAADQPERIYAILTRFDSVSSFHTQGNQNPVSIRYDHCALYANMLLDAFVEYKNIDRQLSARMAAVKAGSMRFEQKEESASARRFANSWTGITRAKRECMRQMIKILKEVEVVRENPDIATDDEREEPFEDPLVFGEYVPRVELIPDLNSDEEQQEVSVPLCDDARGVLHPAEKTKVKKLEEENPGLAKHTRMDVPHGSWDTGRLFCSLDYLKPDWILAEVSVNVWRGVVCTLTLRYTNGLITTFWRPNPQGKLVRLRLNVAADEKIVACSVESGRLVHFDADAGVRITALRLSTNRGSTLVGQPPDWAEPSQKWSIRGGTLFEDLQMVHFDPILEGGWLQGFWGHVEPGRGLGLSLTRIAPIWSNAKQPVSASVGAFHGAGESLDREVIPSGVWDTYDVHDHRSIMARTPAILPYENPFPDRPMPVILAGFRKMDTWGGANMRFSATTDFVTTKEFSIGVDQWVNSIFYGGEFSWVGVRPDALGIQAGVFETHGSVQRAVRFSKPFSKPPQVLTWISGLDLHFEAGKRVHVSATNVDENGFTMDVGCSNAALIWSAISWIAIDSSSHCAIGSYHNMGEGTTNASWKGECQFPKGKFSSPPKVLIGFSSFDLGFANSNPRFGTRVLGITKDSFDISIYSWYGSTISSGTVQWLAIPSEE</sequence>
<accession>A0A1J9RES6</accession>
<comment type="caution">
    <text evidence="3">The sequence shown here is derived from an EMBL/GenBank/DDBJ whole genome shotgun (WGS) entry which is preliminary data.</text>
</comment>
<keyword evidence="3" id="KW-0436">Ligase</keyword>
<dbReference type="SUPFAM" id="SSF141086">
    <property type="entry name" value="Agglutinin HPA-like"/>
    <property type="match status" value="3"/>
</dbReference>
<dbReference type="EMBL" id="MNUE01000004">
    <property type="protein sequence ID" value="OJD38586.1"/>
    <property type="molecule type" value="Genomic_DNA"/>
</dbReference>
<dbReference type="InterPro" id="IPR019019">
    <property type="entry name" value="H-type_lectin_domain"/>
</dbReference>
<name>A0A1J9RES6_9PEZI</name>
<evidence type="ECO:0000259" key="1">
    <source>
        <dbReference type="Pfam" id="PF00501"/>
    </source>
</evidence>
<keyword evidence="4" id="KW-1185">Reference proteome</keyword>
<dbReference type="AlphaFoldDB" id="A0A1J9RES6"/>
<feature type="domain" description="H-type lectin" evidence="2">
    <location>
        <begin position="1114"/>
        <end position="1178"/>
    </location>
</feature>
<evidence type="ECO:0000313" key="4">
    <source>
        <dbReference type="Proteomes" id="UP000183809"/>
    </source>
</evidence>
<dbReference type="PANTHER" id="PTHR24096">
    <property type="entry name" value="LONG-CHAIN-FATTY-ACID--COA LIGASE"/>
    <property type="match status" value="1"/>
</dbReference>